<dbReference type="Proteomes" id="UP000027073">
    <property type="component" value="Unassembled WGS sequence"/>
</dbReference>
<evidence type="ECO:0000256" key="7">
    <source>
        <dbReference type="SAM" id="MobiDB-lite"/>
    </source>
</evidence>
<dbReference type="GO" id="GO:0000422">
    <property type="term" value="P:autophagy of mitochondrion"/>
    <property type="evidence" value="ECO:0007669"/>
    <property type="project" value="TreeGrafter"/>
</dbReference>
<dbReference type="EMBL" id="KL198011">
    <property type="protein sequence ID" value="KDQ24679.1"/>
    <property type="molecule type" value="Genomic_DNA"/>
</dbReference>
<comment type="function">
    <text evidence="6">Autophagy-specific protein that functions in response to autophagy-inducing signals as a scaffold to recruit other ATG proteins to organize preautophagosomal structure (PAS) formation. Modulates the timing and magnitude of the autophagy response, such as the size of the sequestering vesicles. Plays particularly a role in pexophagy and nucleophagy.</text>
</comment>
<dbReference type="GO" id="GO:0034727">
    <property type="term" value="P:piecemeal microautophagy of the nucleus"/>
    <property type="evidence" value="ECO:0007669"/>
    <property type="project" value="TreeGrafter"/>
</dbReference>
<dbReference type="InterPro" id="IPR045326">
    <property type="entry name" value="ATG17-like_dom"/>
</dbReference>
<comment type="subcellular location">
    <subcellularLocation>
        <location evidence="6">Cytoplasm</location>
    </subcellularLocation>
    <subcellularLocation>
        <location evidence="6">Preautophagosomal structure membrane</location>
        <topology evidence="6">Peripheral membrane protein</topology>
    </subcellularLocation>
</comment>
<dbReference type="GO" id="GO:0030295">
    <property type="term" value="F:protein kinase activator activity"/>
    <property type="evidence" value="ECO:0007669"/>
    <property type="project" value="TreeGrafter"/>
</dbReference>
<dbReference type="InterPro" id="IPR007240">
    <property type="entry name" value="Atg17"/>
</dbReference>
<evidence type="ECO:0000256" key="6">
    <source>
        <dbReference type="RuleBase" id="RU368080"/>
    </source>
</evidence>
<evidence type="ECO:0000256" key="5">
    <source>
        <dbReference type="ARBA" id="ARBA00023136"/>
    </source>
</evidence>
<dbReference type="GO" id="GO:1990316">
    <property type="term" value="C:Atg1/ULK1 kinase complex"/>
    <property type="evidence" value="ECO:0007669"/>
    <property type="project" value="TreeGrafter"/>
</dbReference>
<evidence type="ECO:0000256" key="2">
    <source>
        <dbReference type="ARBA" id="ARBA00013806"/>
    </source>
</evidence>
<keyword evidence="4 6" id="KW-0072">Autophagy</keyword>
<reference evidence="10" key="1">
    <citation type="journal article" date="2014" name="Proc. Natl. Acad. Sci. U.S.A.">
        <title>Extensive sampling of basidiomycete genomes demonstrates inadequacy of the white-rot/brown-rot paradigm for wood decay fungi.</title>
        <authorList>
            <person name="Riley R."/>
            <person name="Salamov A.A."/>
            <person name="Brown D.W."/>
            <person name="Nagy L.G."/>
            <person name="Floudas D."/>
            <person name="Held B.W."/>
            <person name="Levasseur A."/>
            <person name="Lombard V."/>
            <person name="Morin E."/>
            <person name="Otillar R."/>
            <person name="Lindquist E.A."/>
            <person name="Sun H."/>
            <person name="LaButti K.M."/>
            <person name="Schmutz J."/>
            <person name="Jabbour D."/>
            <person name="Luo H."/>
            <person name="Baker S.E."/>
            <person name="Pisabarro A.G."/>
            <person name="Walton J.D."/>
            <person name="Blanchette R.A."/>
            <person name="Henrissat B."/>
            <person name="Martin F."/>
            <person name="Cullen D."/>
            <person name="Hibbett D.S."/>
            <person name="Grigoriev I.V."/>
        </authorList>
    </citation>
    <scope>NUCLEOTIDE SEQUENCE [LARGE SCALE GENOMIC DNA]</scope>
    <source>
        <strain evidence="10">PC15</strain>
    </source>
</reference>
<evidence type="ECO:0000256" key="4">
    <source>
        <dbReference type="ARBA" id="ARBA00023006"/>
    </source>
</evidence>
<feature type="domain" description="Autophagy protein ATG17-like" evidence="8">
    <location>
        <begin position="26"/>
        <end position="430"/>
    </location>
</feature>
<proteinExistence type="inferred from homology"/>
<dbReference type="OrthoDB" id="1937984at2759"/>
<dbReference type="FunCoup" id="A0A067N9Z6">
    <property type="interactions" value="16"/>
</dbReference>
<dbReference type="InParanoid" id="A0A067N9Z6"/>
<feature type="compositionally biased region" description="Polar residues" evidence="7">
    <location>
        <begin position="119"/>
        <end position="135"/>
    </location>
</feature>
<evidence type="ECO:0000313" key="9">
    <source>
        <dbReference type="EMBL" id="KDQ24679.1"/>
    </source>
</evidence>
<sequence length="485" mass="53852">MDQAASLGRVEQPHLVSLVLQSKKALQQGGLLCSTADNISKSSAQCAVDVLALDARVRWISDAVAEQLKLAASVAKSIEEKRAQLRRSISEWDSSRARHADDLERVLESLSSQYVPPGFHQTSSDSSLFGSQHSLNGKAEERGRNGHAVSAQTSPSATILGLQDGRMHSDRRKWKTLRDFVDDGAIEDALEIIENDRTALDNTLAKTDHFSETLLKSIATIGEALQSSQSFPMIEREISTQHELMHTMAKHLESLTSHYDEMSNALHDGENGEVFTDDDMEAMNRDTDELPAIMAELEDGVSVIQAAHDRLVHAKQTLEGRTENLASVLDDLDELGDIMTEMLETQQNTEADVDSQLTGLEQHLVTLEHLVQQFVSYRNSFSKLILEIARRRQYNEAAENIVKGMLAQLTAMTKEETQVRDHFNEEHGAHLPEDICLCISNLPTRWQVVPLSDEAAETFPDIDEDLISEAMARVHGSDRIGPESI</sequence>
<name>A0A067N9Z6_PLEO1</name>
<evidence type="ECO:0000256" key="3">
    <source>
        <dbReference type="ARBA" id="ARBA00022490"/>
    </source>
</evidence>
<dbReference type="HOGENOM" id="CLU_024595_0_0_1"/>
<keyword evidence="3 6" id="KW-0963">Cytoplasm</keyword>
<dbReference type="PANTHER" id="PTHR28005:SF1">
    <property type="entry name" value="AUTOPHAGY-RELATED PROTEIN 17"/>
    <property type="match status" value="1"/>
</dbReference>
<dbReference type="GO" id="GO:0034045">
    <property type="term" value="C:phagophore assembly site membrane"/>
    <property type="evidence" value="ECO:0007669"/>
    <property type="project" value="UniProtKB-SubCell"/>
</dbReference>
<dbReference type="GO" id="GO:0000045">
    <property type="term" value="P:autophagosome assembly"/>
    <property type="evidence" value="ECO:0007669"/>
    <property type="project" value="TreeGrafter"/>
</dbReference>
<organism evidence="9 10">
    <name type="scientific">Pleurotus ostreatus (strain PC15)</name>
    <name type="common">Oyster mushroom</name>
    <dbReference type="NCBI Taxonomy" id="1137138"/>
    <lineage>
        <taxon>Eukaryota</taxon>
        <taxon>Fungi</taxon>
        <taxon>Dikarya</taxon>
        <taxon>Basidiomycota</taxon>
        <taxon>Agaricomycotina</taxon>
        <taxon>Agaricomycetes</taxon>
        <taxon>Agaricomycetidae</taxon>
        <taxon>Agaricales</taxon>
        <taxon>Pleurotineae</taxon>
        <taxon>Pleurotaceae</taxon>
        <taxon>Pleurotus</taxon>
    </lineage>
</organism>
<dbReference type="Pfam" id="PF04108">
    <property type="entry name" value="ATG17_like"/>
    <property type="match status" value="1"/>
</dbReference>
<comment type="similarity">
    <text evidence="1 6">Belongs to the ATG17 family.</text>
</comment>
<evidence type="ECO:0000313" key="10">
    <source>
        <dbReference type="Proteomes" id="UP000027073"/>
    </source>
</evidence>
<feature type="region of interest" description="Disordered" evidence="7">
    <location>
        <begin position="119"/>
        <end position="153"/>
    </location>
</feature>
<keyword evidence="5" id="KW-0472">Membrane</keyword>
<evidence type="ECO:0000259" key="8">
    <source>
        <dbReference type="Pfam" id="PF04108"/>
    </source>
</evidence>
<evidence type="ECO:0000256" key="1">
    <source>
        <dbReference type="ARBA" id="ARBA00006259"/>
    </source>
</evidence>
<dbReference type="VEuPathDB" id="FungiDB:PLEOSDRAFT_1067496"/>
<protein>
    <recommendedName>
        <fullName evidence="2 6">Autophagy-related protein 17</fullName>
    </recommendedName>
</protein>
<dbReference type="PANTHER" id="PTHR28005">
    <property type="entry name" value="AUTOPHAGY-RELATED PROTEIN 17"/>
    <property type="match status" value="1"/>
</dbReference>
<accession>A0A067N9Z6</accession>
<gene>
    <name evidence="9" type="ORF">PLEOSDRAFT_1067496</name>
</gene>
<dbReference type="STRING" id="1137138.A0A067N9Z6"/>
<dbReference type="AlphaFoldDB" id="A0A067N9Z6"/>
<dbReference type="GO" id="GO:0060090">
    <property type="term" value="F:molecular adaptor activity"/>
    <property type="evidence" value="ECO:0007669"/>
    <property type="project" value="TreeGrafter"/>
</dbReference>